<gene>
    <name evidence="3" type="ORF">FOL46_007237</name>
    <name evidence="2" type="ORF">FOZ61_008598</name>
</gene>
<dbReference type="EMBL" id="JABANN010000050">
    <property type="protein sequence ID" value="KAF4673447.1"/>
    <property type="molecule type" value="Genomic_DNA"/>
</dbReference>
<evidence type="ECO:0000313" key="2">
    <source>
        <dbReference type="EMBL" id="KAF4653901.1"/>
    </source>
</evidence>
<keyword evidence="1" id="KW-0732">Signal</keyword>
<dbReference type="InterPro" id="IPR046628">
    <property type="entry name" value="DUF6740"/>
</dbReference>
<dbReference type="AlphaFoldDB" id="A0A7J6L4H8"/>
<comment type="caution">
    <text evidence="2">The sequence shown here is derived from an EMBL/GenBank/DDBJ whole genome shotgun (WGS) entry which is preliminary data.</text>
</comment>
<dbReference type="Proteomes" id="UP000570595">
    <property type="component" value="Unassembled WGS sequence"/>
</dbReference>
<evidence type="ECO:0000313" key="5">
    <source>
        <dbReference type="Proteomes" id="UP000572268"/>
    </source>
</evidence>
<sequence>MYTAILYASSLLLSSLASTTVGTPHYYGFQLETRRHCIEGLRDAQGRPPACSKSIAMETAGLTLPGMEDGTLTTRSHVIIGSDGSESTVEAHPSYPYQYFLRCSTGKSVTVERLTNAKALFVGSTSSGLDGRPATLSDSTSLEDDGWTFSGNMKKDGVEVSKWVKMSFQGMDNSTGFNYSSMYMANLAPDTWTLYMDDKNEKPLSIIATNGRHGHVVHQEMRLVNFEKKEGLRPSAQARQRFLELYQIHNDGATPSLSAATAMDERDGSFSSMRESLLSGYIPPDPDALTEAVDWMPRRRLRSSQVIPYFTVEDGTAAAVYFNKLGTQRQLITLFNFQYPPSCQNSTNKDKLCLFVKFNAGGLLYSANLNMGITLPDVHNPNRKAQLYLYVALAFNPKKETLALDLSVKASGCAVVWELGEGISLSITVCLTSKGGVKYNNDTLTFAAFIDASISFDVNLPVIGSIINLTILGQLGCTAAPKNTVTAYGKLGVRHSIFIAGASIVFDIVASTVDHLPNKWEFSSGVTFSAWINLIFWWPRWSHRYLIWSVGPVTF</sequence>
<evidence type="ECO:0000313" key="3">
    <source>
        <dbReference type="EMBL" id="KAF4673447.1"/>
    </source>
</evidence>
<reference evidence="4 5" key="1">
    <citation type="submission" date="2020-04" db="EMBL/GenBank/DDBJ databases">
        <title>Perkinsus olseni comparative genomics.</title>
        <authorList>
            <person name="Bogema D.R."/>
        </authorList>
    </citation>
    <scope>NUCLEOTIDE SEQUENCE [LARGE SCALE GENOMIC DNA]</scope>
    <source>
        <strain evidence="2">ATCC PRA-179</strain>
        <strain evidence="3">ATCC PRA-31</strain>
    </source>
</reference>
<dbReference type="Pfam" id="PF20525">
    <property type="entry name" value="DUF6740"/>
    <property type="match status" value="1"/>
</dbReference>
<evidence type="ECO:0000313" key="4">
    <source>
        <dbReference type="Proteomes" id="UP000570595"/>
    </source>
</evidence>
<accession>A0A7J6L4H8</accession>
<name>A0A7J6L4H8_PEROL</name>
<dbReference type="OrthoDB" id="429978at2759"/>
<proteinExistence type="predicted"/>
<dbReference type="Proteomes" id="UP000572268">
    <property type="component" value="Unassembled WGS sequence"/>
</dbReference>
<feature type="signal peptide" evidence="1">
    <location>
        <begin position="1"/>
        <end position="22"/>
    </location>
</feature>
<protein>
    <submittedName>
        <fullName evidence="2">Uncharacterized protein</fullName>
    </submittedName>
</protein>
<evidence type="ECO:0000256" key="1">
    <source>
        <dbReference type="SAM" id="SignalP"/>
    </source>
</evidence>
<feature type="chain" id="PRO_5036205316" evidence="1">
    <location>
        <begin position="23"/>
        <end position="555"/>
    </location>
</feature>
<dbReference type="EMBL" id="JABAHT010000579">
    <property type="protein sequence ID" value="KAF4653901.1"/>
    <property type="molecule type" value="Genomic_DNA"/>
</dbReference>
<organism evidence="2 4">
    <name type="scientific">Perkinsus olseni</name>
    <name type="common">Perkinsus atlanticus</name>
    <dbReference type="NCBI Taxonomy" id="32597"/>
    <lineage>
        <taxon>Eukaryota</taxon>
        <taxon>Sar</taxon>
        <taxon>Alveolata</taxon>
        <taxon>Perkinsozoa</taxon>
        <taxon>Perkinsea</taxon>
        <taxon>Perkinsida</taxon>
        <taxon>Perkinsidae</taxon>
        <taxon>Perkinsus</taxon>
    </lineage>
</organism>